<dbReference type="EMBL" id="WJBH02000083">
    <property type="protein sequence ID" value="KAI9550800.1"/>
    <property type="molecule type" value="Genomic_DNA"/>
</dbReference>
<evidence type="ECO:0000256" key="2">
    <source>
        <dbReference type="ARBA" id="ARBA00007092"/>
    </source>
</evidence>
<evidence type="ECO:0000256" key="3">
    <source>
        <dbReference type="ARBA" id="ARBA00012115"/>
    </source>
</evidence>
<feature type="active site" description="Proton acceptor" evidence="7">
    <location>
        <position position="223"/>
    </location>
</feature>
<feature type="binding site" evidence="8">
    <location>
        <position position="11"/>
    </location>
    <ligand>
        <name>Mg(2+)</name>
        <dbReference type="ChEBI" id="CHEBI:18420"/>
        <label>1</label>
    </ligand>
</feature>
<comment type="similarity">
    <text evidence="2">Belongs to the DNA repair enzymes AP/ExoA family.</text>
</comment>
<dbReference type="GO" id="GO:0046872">
    <property type="term" value="F:metal ion binding"/>
    <property type="evidence" value="ECO:0007669"/>
    <property type="project" value="UniProtKB-KW"/>
</dbReference>
<dbReference type="GO" id="GO:0008081">
    <property type="term" value="F:phosphoric diester hydrolase activity"/>
    <property type="evidence" value="ECO:0007669"/>
    <property type="project" value="TreeGrafter"/>
</dbReference>
<evidence type="ECO:0000256" key="6">
    <source>
        <dbReference type="ARBA" id="ARBA00022842"/>
    </source>
</evidence>
<feature type="active site" evidence="7">
    <location>
        <position position="101"/>
    </location>
</feature>
<dbReference type="InterPro" id="IPR004808">
    <property type="entry name" value="AP_endonuc_1"/>
</dbReference>
<dbReference type="InterPro" id="IPR036691">
    <property type="entry name" value="Endo/exonu/phosph_ase_sf"/>
</dbReference>
<evidence type="ECO:0000256" key="8">
    <source>
        <dbReference type="PIRSR" id="PIRSR604808-2"/>
    </source>
</evidence>
<feature type="site" description="Transition state stabilizer" evidence="9">
    <location>
        <position position="138"/>
    </location>
</feature>
<feature type="domain" description="Endonuclease/exonuclease/phosphatase" evidence="10">
    <location>
        <begin position="8"/>
        <end position="223"/>
    </location>
</feature>
<comment type="catalytic activity">
    <reaction evidence="1">
        <text>Exonucleolytic cleavage in the 3'- to 5'-direction to yield nucleoside 5'-phosphates.</text>
        <dbReference type="EC" id="3.1.11.2"/>
    </reaction>
</comment>
<evidence type="ECO:0000256" key="9">
    <source>
        <dbReference type="PIRSR" id="PIRSR604808-3"/>
    </source>
</evidence>
<feature type="site" description="Important for catalytic activity" evidence="9">
    <location>
        <position position="198"/>
    </location>
</feature>
<dbReference type="PANTHER" id="PTHR22748">
    <property type="entry name" value="AP ENDONUCLEASE"/>
    <property type="match status" value="1"/>
</dbReference>
<dbReference type="GO" id="GO:0003906">
    <property type="term" value="F:DNA-(apurinic or apyrimidinic site) endonuclease activity"/>
    <property type="evidence" value="ECO:0007669"/>
    <property type="project" value="TreeGrafter"/>
</dbReference>
<feature type="binding site" evidence="8">
    <location>
        <position position="40"/>
    </location>
    <ligand>
        <name>Mg(2+)</name>
        <dbReference type="ChEBI" id="CHEBI:18420"/>
        <label>1</label>
    </ligand>
</feature>
<keyword evidence="6 8" id="KW-0460">Magnesium</keyword>
<sequence length="374" mass="42735">MTSQLKIASINIGGIRSVERRQILLNFCRDGNLDIVGLQEVAFHSCPIIESRYHLLANVGPNKKGTAILIRHGLKYSRLLLEPDGRLISIDVKCFTFINIYAPSGKQAKNERNNFLRQTVPAYSVTTRLPFVLMGDFNCVDNIQDRANIQSLPVPSSVVSYALKEMVTGLDLVDIWEKLNNSDPGHTFHYHDGSSRLDRIYASRSFADKFLNICLQSLSISDHQSVQSTLTCNLDLPNRSRPPAGLWKLNTSILSEEGYQKYVVNFIQESANHPLRESNVANWWESVLKPGIKRISMDYSRQRARLIRETKFFYQSCIQEMTEADTFDWVAFHQLRKFSKSWEESTLKGYGIRSRSLDQFGLLSGLCQHQHRPC</sequence>
<organism evidence="11 12">
    <name type="scientific">Daphnia sinensis</name>
    <dbReference type="NCBI Taxonomy" id="1820382"/>
    <lineage>
        <taxon>Eukaryota</taxon>
        <taxon>Metazoa</taxon>
        <taxon>Ecdysozoa</taxon>
        <taxon>Arthropoda</taxon>
        <taxon>Crustacea</taxon>
        <taxon>Branchiopoda</taxon>
        <taxon>Diplostraca</taxon>
        <taxon>Cladocera</taxon>
        <taxon>Anomopoda</taxon>
        <taxon>Daphniidae</taxon>
        <taxon>Daphnia</taxon>
        <taxon>Daphnia similis group</taxon>
    </lineage>
</organism>
<gene>
    <name evidence="11" type="ORF">GHT06_007251</name>
</gene>
<evidence type="ECO:0000313" key="11">
    <source>
        <dbReference type="EMBL" id="KAI9550800.1"/>
    </source>
</evidence>
<dbReference type="SUPFAM" id="SSF56219">
    <property type="entry name" value="DNase I-like"/>
    <property type="match status" value="1"/>
</dbReference>
<dbReference type="EC" id="3.1.11.2" evidence="3"/>
<evidence type="ECO:0000259" key="10">
    <source>
        <dbReference type="Pfam" id="PF03372"/>
    </source>
</evidence>
<feature type="binding site" evidence="8">
    <location>
        <position position="223"/>
    </location>
    <ligand>
        <name>Mg(2+)</name>
        <dbReference type="ChEBI" id="CHEBI:18420"/>
        <label>1</label>
    </ligand>
</feature>
<evidence type="ECO:0000256" key="4">
    <source>
        <dbReference type="ARBA" id="ARBA00022723"/>
    </source>
</evidence>
<comment type="cofactor">
    <cofactor evidence="8">
        <name>Mg(2+)</name>
        <dbReference type="ChEBI" id="CHEBI:18420"/>
    </cofactor>
    <cofactor evidence="8">
        <name>Mn(2+)</name>
        <dbReference type="ChEBI" id="CHEBI:29035"/>
    </cofactor>
    <text evidence="8">Probably binds two magnesium or manganese ions per subunit.</text>
</comment>
<comment type="caution">
    <text evidence="11">The sequence shown here is derived from an EMBL/GenBank/DDBJ whole genome shotgun (WGS) entry which is preliminary data.</text>
</comment>
<keyword evidence="4 8" id="KW-0479">Metal-binding</keyword>
<feature type="binding site" evidence="8">
    <location>
        <position position="136"/>
    </location>
    <ligand>
        <name>Mg(2+)</name>
        <dbReference type="ChEBI" id="CHEBI:18420"/>
        <label>1</label>
    </ligand>
</feature>
<dbReference type="Proteomes" id="UP000820818">
    <property type="component" value="Unassembled WGS sequence"/>
</dbReference>
<reference evidence="11" key="1">
    <citation type="submission" date="2022-05" db="EMBL/GenBank/DDBJ databases">
        <title>A multi-omics perspective on studying reproductive biology in Daphnia sinensis.</title>
        <authorList>
            <person name="Jia J."/>
        </authorList>
    </citation>
    <scope>NUCLEOTIDE SEQUENCE</scope>
    <source>
        <strain evidence="11">WSL</strain>
    </source>
</reference>
<dbReference type="CDD" id="cd09076">
    <property type="entry name" value="L1-EN"/>
    <property type="match status" value="1"/>
</dbReference>
<protein>
    <recommendedName>
        <fullName evidence="3">exodeoxyribonuclease III</fullName>
        <ecNumber evidence="3">3.1.11.2</ecNumber>
    </recommendedName>
</protein>
<feature type="binding site" evidence="8">
    <location>
        <position position="222"/>
    </location>
    <ligand>
        <name>Mg(2+)</name>
        <dbReference type="ChEBI" id="CHEBI:18420"/>
        <label>1</label>
    </ligand>
</feature>
<dbReference type="Pfam" id="PF03372">
    <property type="entry name" value="Exo_endo_phos"/>
    <property type="match status" value="1"/>
</dbReference>
<evidence type="ECO:0000313" key="12">
    <source>
        <dbReference type="Proteomes" id="UP000820818"/>
    </source>
</evidence>
<feature type="active site" description="Proton donor/acceptor" evidence="7">
    <location>
        <position position="136"/>
    </location>
</feature>
<keyword evidence="8" id="KW-0464">Manganese</keyword>
<keyword evidence="5" id="KW-0378">Hydrolase</keyword>
<feature type="site" description="Interaction with DNA substrate" evidence="9">
    <location>
        <position position="223"/>
    </location>
</feature>
<evidence type="ECO:0000256" key="7">
    <source>
        <dbReference type="PIRSR" id="PIRSR604808-1"/>
    </source>
</evidence>
<dbReference type="AlphaFoldDB" id="A0AAD5PPU4"/>
<dbReference type="GO" id="GO:0005634">
    <property type="term" value="C:nucleus"/>
    <property type="evidence" value="ECO:0007669"/>
    <property type="project" value="TreeGrafter"/>
</dbReference>
<dbReference type="PANTHER" id="PTHR22748:SF6">
    <property type="entry name" value="DNA-(APURINIC OR APYRIMIDINIC SITE) ENDONUCLEASE"/>
    <property type="match status" value="1"/>
</dbReference>
<evidence type="ECO:0000256" key="5">
    <source>
        <dbReference type="ARBA" id="ARBA00022801"/>
    </source>
</evidence>
<dbReference type="Gene3D" id="3.60.10.10">
    <property type="entry name" value="Endonuclease/exonuclease/phosphatase"/>
    <property type="match status" value="1"/>
</dbReference>
<keyword evidence="12" id="KW-1185">Reference proteome</keyword>
<dbReference type="InterPro" id="IPR005135">
    <property type="entry name" value="Endo/exonuclease/phosphatase"/>
</dbReference>
<dbReference type="GO" id="GO:0006284">
    <property type="term" value="P:base-excision repair"/>
    <property type="evidence" value="ECO:0007669"/>
    <property type="project" value="TreeGrafter"/>
</dbReference>
<feature type="binding site" evidence="8">
    <location>
        <position position="138"/>
    </location>
    <ligand>
        <name>Mg(2+)</name>
        <dbReference type="ChEBI" id="CHEBI:18420"/>
        <label>1</label>
    </ligand>
</feature>
<name>A0AAD5PPU4_9CRUS</name>
<dbReference type="GO" id="GO:0008311">
    <property type="term" value="F:double-stranded DNA 3'-5' DNA exonuclease activity"/>
    <property type="evidence" value="ECO:0007669"/>
    <property type="project" value="UniProtKB-EC"/>
</dbReference>
<evidence type="ECO:0000256" key="1">
    <source>
        <dbReference type="ARBA" id="ARBA00000493"/>
    </source>
</evidence>
<proteinExistence type="inferred from homology"/>
<accession>A0AAD5PPU4</accession>